<name>Q3A436_SYNC1</name>
<reference evidence="2 3" key="2">
    <citation type="journal article" date="2012" name="BMC Genomics">
        <title>The genome of Pelobacter carbinolicus reveals surprising metabolic capabilities and physiological features.</title>
        <authorList>
            <person name="Aklujkar M."/>
            <person name="Haveman S.A."/>
            <person name="Didonato R.Jr."/>
            <person name="Chertkov O."/>
            <person name="Han C.S."/>
            <person name="Land M.L."/>
            <person name="Brown P."/>
            <person name="Lovley D.R."/>
        </authorList>
    </citation>
    <scope>NUCLEOTIDE SEQUENCE [LARGE SCALE GENOMIC DNA]</scope>
    <source>
        <strain evidence="3">DSM 2380 / NBRC 103641 / GraBd1</strain>
    </source>
</reference>
<proteinExistence type="predicted"/>
<dbReference type="HOGENOM" id="CLU_1601116_0_0_7"/>
<evidence type="ECO:0000256" key="1">
    <source>
        <dbReference type="SAM" id="SignalP"/>
    </source>
</evidence>
<dbReference type="KEGG" id="pca:Pcar_1627"/>
<keyword evidence="1" id="KW-0732">Signal</keyword>
<gene>
    <name evidence="2" type="ordered locus">Pcar_1627</name>
</gene>
<reference evidence="3" key="1">
    <citation type="submission" date="2005-10" db="EMBL/GenBank/DDBJ databases">
        <title>Complete sequence of Pelobacter carbinolicus DSM 2380.</title>
        <authorList>
            <person name="Copeland A."/>
            <person name="Lucas S."/>
            <person name="Lapidus A."/>
            <person name="Barry K."/>
            <person name="Detter J.C."/>
            <person name="Glavina T."/>
            <person name="Hammon N."/>
            <person name="Israni S."/>
            <person name="Pitluck S."/>
            <person name="Chertkov O."/>
            <person name="Schmutz J."/>
            <person name="Larimer F."/>
            <person name="Land M."/>
            <person name="Kyrpides N."/>
            <person name="Ivanova N."/>
            <person name="Richardson P."/>
        </authorList>
    </citation>
    <scope>NUCLEOTIDE SEQUENCE [LARGE SCALE GENOMIC DNA]</scope>
    <source>
        <strain evidence="3">DSM 2380 / NBRC 103641 / GraBd1</strain>
    </source>
</reference>
<dbReference type="OrthoDB" id="5402382at2"/>
<dbReference type="STRING" id="338963.Pcar_1627"/>
<protein>
    <submittedName>
        <fullName evidence="2">Uncharacterized protein</fullName>
    </submittedName>
</protein>
<dbReference type="eggNOG" id="ENOG5034ASD">
    <property type="taxonomic scope" value="Bacteria"/>
</dbReference>
<feature type="signal peptide" evidence="1">
    <location>
        <begin position="1"/>
        <end position="32"/>
    </location>
</feature>
<organism evidence="2 3">
    <name type="scientific">Syntrophotalea carbinolica (strain DSM 2380 / NBRC 103641 / GraBd1)</name>
    <name type="common">Pelobacter carbinolicus</name>
    <dbReference type="NCBI Taxonomy" id="338963"/>
    <lineage>
        <taxon>Bacteria</taxon>
        <taxon>Pseudomonadati</taxon>
        <taxon>Thermodesulfobacteriota</taxon>
        <taxon>Desulfuromonadia</taxon>
        <taxon>Desulfuromonadales</taxon>
        <taxon>Syntrophotaleaceae</taxon>
        <taxon>Syntrophotalea</taxon>
    </lineage>
</organism>
<keyword evidence="3" id="KW-1185">Reference proteome</keyword>
<feature type="chain" id="PRO_5004223483" evidence="1">
    <location>
        <begin position="33"/>
        <end position="166"/>
    </location>
</feature>
<evidence type="ECO:0000313" key="3">
    <source>
        <dbReference type="Proteomes" id="UP000002534"/>
    </source>
</evidence>
<evidence type="ECO:0000313" key="2">
    <source>
        <dbReference type="EMBL" id="ABA88871.1"/>
    </source>
</evidence>
<dbReference type="RefSeq" id="WP_011341359.1">
    <property type="nucleotide sequence ID" value="NC_007498.2"/>
</dbReference>
<dbReference type="Proteomes" id="UP000002534">
    <property type="component" value="Chromosome"/>
</dbReference>
<dbReference type="EMBL" id="CP000142">
    <property type="protein sequence ID" value="ABA88871.1"/>
    <property type="molecule type" value="Genomic_DNA"/>
</dbReference>
<dbReference type="AlphaFoldDB" id="Q3A436"/>
<accession>Q3A436</accession>
<sequence length="166" mass="18510">MIKYVKMMACFAIFSLYMISPGLSGITQPVWADESETEFNIKNEGVKKDNIFNLFFGGAPLMPTENGTVIIDAFLDDNNNQKWDDGEIPLEKAVVCVLDNVEYPLPAFIPGLENGTNYPLSCSSAEYDLSVKQKSVFIKKRGEIIKIDIPCQPTEQRTAMSSNARN</sequence>